<dbReference type="InterPro" id="IPR056884">
    <property type="entry name" value="NPHP3-like_N"/>
</dbReference>
<dbReference type="PANTHER" id="PTHR10039:SF5">
    <property type="entry name" value="NACHT DOMAIN-CONTAINING PROTEIN"/>
    <property type="match status" value="1"/>
</dbReference>
<feature type="compositionally biased region" description="Basic and acidic residues" evidence="2">
    <location>
        <begin position="1009"/>
        <end position="1022"/>
    </location>
</feature>
<reference evidence="5" key="2">
    <citation type="submission" date="2023-05" db="EMBL/GenBank/DDBJ databases">
        <authorList>
            <consortium name="Lawrence Berkeley National Laboratory"/>
            <person name="Steindorff A."/>
            <person name="Hensen N."/>
            <person name="Bonometti L."/>
            <person name="Westerberg I."/>
            <person name="Brannstrom I.O."/>
            <person name="Guillou S."/>
            <person name="Cros-Aarteil S."/>
            <person name="Calhoun S."/>
            <person name="Haridas S."/>
            <person name="Kuo A."/>
            <person name="Mondo S."/>
            <person name="Pangilinan J."/>
            <person name="Riley R."/>
            <person name="Labutti K."/>
            <person name="Andreopoulos B."/>
            <person name="Lipzen A."/>
            <person name="Chen C."/>
            <person name="Yanf M."/>
            <person name="Daum C."/>
            <person name="Ng V."/>
            <person name="Clum A."/>
            <person name="Ohm R."/>
            <person name="Martin F."/>
            <person name="Silar P."/>
            <person name="Natvig D."/>
            <person name="Lalanne C."/>
            <person name="Gautier V."/>
            <person name="Ament-Velasquez S.L."/>
            <person name="Kruys A."/>
            <person name="Hutchinson M.I."/>
            <person name="Powell A.J."/>
            <person name="Barry K."/>
            <person name="Miller A.N."/>
            <person name="Grigoriev I.V."/>
            <person name="Debuchy R."/>
            <person name="Gladieux P."/>
            <person name="Thoren M.H."/>
            <person name="Johannesson H."/>
        </authorList>
    </citation>
    <scope>NUCLEOTIDE SEQUENCE</scope>
    <source>
        <strain evidence="5">PSN243</strain>
    </source>
</reference>
<dbReference type="PANTHER" id="PTHR10039">
    <property type="entry name" value="AMELOGENIN"/>
    <property type="match status" value="1"/>
</dbReference>
<evidence type="ECO:0000256" key="1">
    <source>
        <dbReference type="ARBA" id="ARBA00022737"/>
    </source>
</evidence>
<keyword evidence="1" id="KW-0677">Repeat</keyword>
<feature type="domain" description="DUF7791" evidence="4">
    <location>
        <begin position="585"/>
        <end position="727"/>
    </location>
</feature>
<evidence type="ECO:0000313" key="5">
    <source>
        <dbReference type="EMBL" id="KAK4454899.1"/>
    </source>
</evidence>
<comment type="caution">
    <text evidence="5">The sequence shown here is derived from an EMBL/GenBank/DDBJ whole genome shotgun (WGS) entry which is preliminary data.</text>
</comment>
<feature type="region of interest" description="Disordered" evidence="2">
    <location>
        <begin position="1162"/>
        <end position="1181"/>
    </location>
</feature>
<feature type="region of interest" description="Disordered" evidence="2">
    <location>
        <begin position="1050"/>
        <end position="1140"/>
    </location>
</feature>
<organism evidence="5 6">
    <name type="scientific">Podospora aff. communis PSN243</name>
    <dbReference type="NCBI Taxonomy" id="3040156"/>
    <lineage>
        <taxon>Eukaryota</taxon>
        <taxon>Fungi</taxon>
        <taxon>Dikarya</taxon>
        <taxon>Ascomycota</taxon>
        <taxon>Pezizomycotina</taxon>
        <taxon>Sordariomycetes</taxon>
        <taxon>Sordariomycetidae</taxon>
        <taxon>Sordariales</taxon>
        <taxon>Podosporaceae</taxon>
        <taxon>Podospora</taxon>
    </lineage>
</organism>
<dbReference type="InterPro" id="IPR027417">
    <property type="entry name" value="P-loop_NTPase"/>
</dbReference>
<evidence type="ECO:0000259" key="4">
    <source>
        <dbReference type="Pfam" id="PF25053"/>
    </source>
</evidence>
<dbReference type="InterPro" id="IPR056693">
    <property type="entry name" value="DUF7791"/>
</dbReference>
<reference evidence="5" key="1">
    <citation type="journal article" date="2023" name="Mol. Phylogenet. Evol.">
        <title>Genome-scale phylogeny and comparative genomics of the fungal order Sordariales.</title>
        <authorList>
            <person name="Hensen N."/>
            <person name="Bonometti L."/>
            <person name="Westerberg I."/>
            <person name="Brannstrom I.O."/>
            <person name="Guillou S."/>
            <person name="Cros-Aarteil S."/>
            <person name="Calhoun S."/>
            <person name="Haridas S."/>
            <person name="Kuo A."/>
            <person name="Mondo S."/>
            <person name="Pangilinan J."/>
            <person name="Riley R."/>
            <person name="LaButti K."/>
            <person name="Andreopoulos B."/>
            <person name="Lipzen A."/>
            <person name="Chen C."/>
            <person name="Yan M."/>
            <person name="Daum C."/>
            <person name="Ng V."/>
            <person name="Clum A."/>
            <person name="Steindorff A."/>
            <person name="Ohm R.A."/>
            <person name="Martin F."/>
            <person name="Silar P."/>
            <person name="Natvig D.O."/>
            <person name="Lalanne C."/>
            <person name="Gautier V."/>
            <person name="Ament-Velasquez S.L."/>
            <person name="Kruys A."/>
            <person name="Hutchinson M.I."/>
            <person name="Powell A.J."/>
            <person name="Barry K."/>
            <person name="Miller A.N."/>
            <person name="Grigoriev I.V."/>
            <person name="Debuchy R."/>
            <person name="Gladieux P."/>
            <person name="Hiltunen Thoren M."/>
            <person name="Johannesson H."/>
        </authorList>
    </citation>
    <scope>NUCLEOTIDE SEQUENCE</scope>
    <source>
        <strain evidence="5">PSN243</strain>
    </source>
</reference>
<name>A0AAV9H4Q5_9PEZI</name>
<proteinExistence type="predicted"/>
<evidence type="ECO:0008006" key="7">
    <source>
        <dbReference type="Google" id="ProtNLM"/>
    </source>
</evidence>
<sequence>MEPLSALGLAANVAQLLDIGISVVRHTKEIADAGSTIGAVHLNNLADDIESASSSLTKRLKLESRSLENLSLEEKALRDIASKCITTAGELSEVLGQVTRAKPSSTWRSVLAAVQTVWSQARIEAIARRLLEYRDQLSLRILLVVNQQQASQQKALSALRDNLRDEIVEVIAITSQGRHTRARQHHPKSVTAILTTRNGESTALLPSSGAGGHSGHETNTSVTFSRGDILLEAAPNEGIQHRLEETWAPVVVQDVVDYKKAILDSLHFRGIADRRSSVKPAHANTFEWAWSTECLRRGITYKASLSRWLGARSSLSSGGGCYWISGKAGSGKSSLMKYLQGDLRLGDSLRRWAGEAEIVVPSFYFWYAGTPLQKSQEGLLRSLLFDVLSKRPGILPTVFPDLCRAVVSGKVVGEIVFSHPELKAALTNLVQNMPDDLHICFLVDGIDEYTGDHNEICDLFLEVTKHARIKALLSSRPIPACVHRFENCPKLRLQDLTREDIELYVQDHLGEHSLMNRMEHAEPGTTTALITKVTDRASGVFLWVFLVVRNLQVGLQNYNSASDLMEEVDRLPPDLEELYDHMLGSMPEQHRIEGSKLLQLALRSFELCSAYPMTALQLSFAEEDDYTTCLTAPVQALDQAARSWRCEFTEGRLRSRCSGLLEVQRADQSFELLPEGSPIGFLHRTVVEFLQTDVVWEKLRLMTSNTSFDAEMALMSSSVAELKAMPIQDRGAATGQFALARMARMANYEPYLNERGGDAFHGQYLQAMRATLGHHWHDKSLFRFPSEEVGAVNFSCARGCKQMGLQFPYSLVVSLSLQDGSQEILPAMRSGLDLSPHTTTVFLLIHFVEEKQPRLRIAMAGNLERMQVAWERPGAVSGSAAEALWNKRWKNAVKGTTRDWTPCEFLLHHCLSIMDNSEDGGFDFTNGMMVKSLLRLLLRLASSLSGSQRIMVAVKGRGRITRHCRTLSALGVILCFLQKVWLTMSKTAGAELDDVANLSHDVEQQVRRAEAEGRRRLGREVPKPQAPAPSLEPEPVKLPLRRLAKGFLVRSPGPNLATEDDHREDDTPDPPQPYVPKLLKKDEMPKPGAESPWTRHKTAREAKEARLQQTERRAVDTASPGKPSSREEVSTSPQWRRRWETTPRGQRAMLLSEKEQALVSQLAKGDMSAKEKRRIHGQLSSLPVERQEMIIECSKSIGGGESKKTA</sequence>
<dbReference type="AlphaFoldDB" id="A0AAV9H4Q5"/>
<dbReference type="Pfam" id="PF24883">
    <property type="entry name" value="NPHP3_N"/>
    <property type="match status" value="1"/>
</dbReference>
<gene>
    <name evidence="5" type="ORF">QBC34DRAFT_103512</name>
</gene>
<protein>
    <recommendedName>
        <fullName evidence="7">NACHT domain-containing protein</fullName>
    </recommendedName>
</protein>
<feature type="domain" description="Nephrocystin 3-like N-terminal" evidence="3">
    <location>
        <begin position="316"/>
        <end position="476"/>
    </location>
</feature>
<evidence type="ECO:0000259" key="3">
    <source>
        <dbReference type="Pfam" id="PF24883"/>
    </source>
</evidence>
<dbReference type="Proteomes" id="UP001321760">
    <property type="component" value="Unassembled WGS sequence"/>
</dbReference>
<dbReference type="Pfam" id="PF25053">
    <property type="entry name" value="DUF7791"/>
    <property type="match status" value="1"/>
</dbReference>
<feature type="region of interest" description="Disordered" evidence="2">
    <location>
        <begin position="1009"/>
        <end position="1037"/>
    </location>
</feature>
<keyword evidence="6" id="KW-1185">Reference proteome</keyword>
<feature type="compositionally biased region" description="Basic and acidic residues" evidence="2">
    <location>
        <begin position="1099"/>
        <end position="1115"/>
    </location>
</feature>
<evidence type="ECO:0000313" key="6">
    <source>
        <dbReference type="Proteomes" id="UP001321760"/>
    </source>
</evidence>
<dbReference type="EMBL" id="MU865915">
    <property type="protein sequence ID" value="KAK4454899.1"/>
    <property type="molecule type" value="Genomic_DNA"/>
</dbReference>
<dbReference type="Gene3D" id="3.40.50.300">
    <property type="entry name" value="P-loop containing nucleotide triphosphate hydrolases"/>
    <property type="match status" value="1"/>
</dbReference>
<accession>A0AAV9H4Q5</accession>
<evidence type="ECO:0000256" key="2">
    <source>
        <dbReference type="SAM" id="MobiDB-lite"/>
    </source>
</evidence>